<keyword evidence="4" id="KW-0732">Signal</keyword>
<dbReference type="PANTHER" id="PTHR45586">
    <property type="entry name" value="TPR REPEAT-CONTAINING PROTEIN PA4667"/>
    <property type="match status" value="1"/>
</dbReference>
<dbReference type="SUPFAM" id="SSF81901">
    <property type="entry name" value="HCP-like"/>
    <property type="match status" value="1"/>
</dbReference>
<feature type="repeat" description="TPR" evidence="3">
    <location>
        <begin position="278"/>
        <end position="311"/>
    </location>
</feature>
<dbReference type="EMBL" id="FMAR01000017">
    <property type="protein sequence ID" value="SCC60025.1"/>
    <property type="molecule type" value="Genomic_DNA"/>
</dbReference>
<evidence type="ECO:0000313" key="5">
    <source>
        <dbReference type="EMBL" id="SCC60025.1"/>
    </source>
</evidence>
<evidence type="ECO:0000256" key="4">
    <source>
        <dbReference type="SAM" id="SignalP"/>
    </source>
</evidence>
<dbReference type="PANTHER" id="PTHR45586:SF1">
    <property type="entry name" value="LIPOPOLYSACCHARIDE ASSEMBLY PROTEIN B"/>
    <property type="match status" value="1"/>
</dbReference>
<evidence type="ECO:0000256" key="1">
    <source>
        <dbReference type="ARBA" id="ARBA00022737"/>
    </source>
</evidence>
<dbReference type="Pfam" id="PF13181">
    <property type="entry name" value="TPR_8"/>
    <property type="match status" value="1"/>
</dbReference>
<evidence type="ECO:0000313" key="6">
    <source>
        <dbReference type="Proteomes" id="UP000242818"/>
    </source>
</evidence>
<dbReference type="Proteomes" id="UP000242818">
    <property type="component" value="Unassembled WGS sequence"/>
</dbReference>
<reference evidence="5 6" key="1">
    <citation type="submission" date="2016-08" db="EMBL/GenBank/DDBJ databases">
        <authorList>
            <person name="Seilhamer J.J."/>
        </authorList>
    </citation>
    <scope>NUCLEOTIDE SEQUENCE [LARGE SCALE GENOMIC DNA]</scope>
    <source>
        <strain evidence="5 6">A37T2</strain>
    </source>
</reference>
<sequence length="349" mass="38746">MFCHQSLIFSMNPYRFLCLLMFGFVSMTGAFATAGTPSTKARQLYKEGLALRSNGQLPAAISRFSAAIYLYQPFTDAYLQLGDIYRIQQQPEKAVTQYQAVLECQPGHIYALRGLAAVYYDQHAYEQALTYALQVRAQGVSGESLRIGQCYAALHDSMSAQDALKMACAEMPGNSEPPCLLARLYASGGNFAASIYYFQQAIRIDSTQSQLYYEAGKIYFNINDYTKAIQYYEHAAALGLPLHTAYHYNLAMACLKLEQTAKGIKMLEVALSLHPEDIPAIYLLAHTYYTRQEFKEAIVQWNLLLSLQPENAFALFMLGKSYIGAGNVDKGIALCDRALSANSSVPASM</sequence>
<name>A0A1C4FWN6_9BACT</name>
<gene>
    <name evidence="5" type="ORF">GA0116948_11776</name>
</gene>
<feature type="repeat" description="TPR" evidence="3">
    <location>
        <begin position="209"/>
        <end position="242"/>
    </location>
</feature>
<keyword evidence="2 3" id="KW-0802">TPR repeat</keyword>
<accession>A0A1C4FWN6</accession>
<dbReference type="InterPro" id="IPR051012">
    <property type="entry name" value="CellSynth/LPSAsmb/PSIAsmb"/>
</dbReference>
<keyword evidence="1" id="KW-0677">Repeat</keyword>
<evidence type="ECO:0000256" key="2">
    <source>
        <dbReference type="ARBA" id="ARBA00022803"/>
    </source>
</evidence>
<keyword evidence="6" id="KW-1185">Reference proteome</keyword>
<dbReference type="SMART" id="SM00028">
    <property type="entry name" value="TPR"/>
    <property type="match status" value="8"/>
</dbReference>
<dbReference type="AlphaFoldDB" id="A0A1C4FWN6"/>
<dbReference type="Pfam" id="PF13432">
    <property type="entry name" value="TPR_16"/>
    <property type="match status" value="3"/>
</dbReference>
<dbReference type="STRING" id="1335309.GA0116948_11776"/>
<proteinExistence type="predicted"/>
<feature type="repeat" description="TPR" evidence="3">
    <location>
        <begin position="75"/>
        <end position="108"/>
    </location>
</feature>
<feature type="chain" id="PRO_5008692135" evidence="4">
    <location>
        <begin position="33"/>
        <end position="349"/>
    </location>
</feature>
<dbReference type="InterPro" id="IPR011990">
    <property type="entry name" value="TPR-like_helical_dom_sf"/>
</dbReference>
<dbReference type="Gene3D" id="1.25.40.10">
    <property type="entry name" value="Tetratricopeptide repeat domain"/>
    <property type="match status" value="2"/>
</dbReference>
<organism evidence="5 6">
    <name type="scientific">Chitinophaga costaii</name>
    <dbReference type="NCBI Taxonomy" id="1335309"/>
    <lineage>
        <taxon>Bacteria</taxon>
        <taxon>Pseudomonadati</taxon>
        <taxon>Bacteroidota</taxon>
        <taxon>Chitinophagia</taxon>
        <taxon>Chitinophagales</taxon>
        <taxon>Chitinophagaceae</taxon>
        <taxon>Chitinophaga</taxon>
    </lineage>
</organism>
<protein>
    <submittedName>
        <fullName evidence="5">Tetratricopeptide repeat-containing protein</fullName>
    </submittedName>
</protein>
<feature type="signal peptide" evidence="4">
    <location>
        <begin position="1"/>
        <end position="32"/>
    </location>
</feature>
<evidence type="ECO:0000256" key="3">
    <source>
        <dbReference type="PROSITE-ProRule" id="PRU00339"/>
    </source>
</evidence>
<dbReference type="InterPro" id="IPR019734">
    <property type="entry name" value="TPR_rpt"/>
</dbReference>
<dbReference type="PROSITE" id="PS50005">
    <property type="entry name" value="TPR"/>
    <property type="match status" value="3"/>
</dbReference>